<protein>
    <recommendedName>
        <fullName evidence="7">TM2 domain-containing protein</fullName>
    </recommendedName>
</protein>
<accession>A0A316TBE8</accession>
<evidence type="ECO:0000313" key="9">
    <source>
        <dbReference type="Proteomes" id="UP000245507"/>
    </source>
</evidence>
<comment type="subcellular location">
    <subcellularLocation>
        <location evidence="1">Membrane</location>
        <topology evidence="1">Multi-pass membrane protein</topology>
    </subcellularLocation>
</comment>
<organism evidence="8 9">
    <name type="scientific">Nocardioides silvaticus</name>
    <dbReference type="NCBI Taxonomy" id="2201891"/>
    <lineage>
        <taxon>Bacteria</taxon>
        <taxon>Bacillati</taxon>
        <taxon>Actinomycetota</taxon>
        <taxon>Actinomycetes</taxon>
        <taxon>Propionibacteriales</taxon>
        <taxon>Nocardioidaceae</taxon>
        <taxon>Nocardioides</taxon>
    </lineage>
</organism>
<comment type="caution">
    <text evidence="8">The sequence shown here is derived from an EMBL/GenBank/DDBJ whole genome shotgun (WGS) entry which is preliminary data.</text>
</comment>
<dbReference type="GO" id="GO:0016020">
    <property type="term" value="C:membrane"/>
    <property type="evidence" value="ECO:0007669"/>
    <property type="project" value="UniProtKB-SubCell"/>
</dbReference>
<feature type="transmembrane region" description="Helical" evidence="6">
    <location>
        <begin position="84"/>
        <end position="106"/>
    </location>
</feature>
<evidence type="ECO:0000256" key="4">
    <source>
        <dbReference type="ARBA" id="ARBA00023136"/>
    </source>
</evidence>
<evidence type="ECO:0000256" key="6">
    <source>
        <dbReference type="SAM" id="Phobius"/>
    </source>
</evidence>
<evidence type="ECO:0000256" key="1">
    <source>
        <dbReference type="ARBA" id="ARBA00004141"/>
    </source>
</evidence>
<evidence type="ECO:0000313" key="8">
    <source>
        <dbReference type="EMBL" id="PWN01693.1"/>
    </source>
</evidence>
<dbReference type="OrthoDB" id="2004788at2"/>
<dbReference type="EMBL" id="QGDD01000008">
    <property type="protein sequence ID" value="PWN01693.1"/>
    <property type="molecule type" value="Genomic_DNA"/>
</dbReference>
<evidence type="ECO:0000256" key="5">
    <source>
        <dbReference type="SAM" id="MobiDB-lite"/>
    </source>
</evidence>
<dbReference type="Proteomes" id="UP000245507">
    <property type="component" value="Unassembled WGS sequence"/>
</dbReference>
<sequence length="119" mass="12723">MGEQPPEYQPYQPPAYGQQPPPYGQPPSPYGFNPAAPYGVDPATGLPYSDKTKLVAGLLQVIIPLGIGRMYMGQTGLGVTQLLVTIFTCGLGSIWPFIDGIMILAGNPRDAQGRPMKMS</sequence>
<evidence type="ECO:0000256" key="3">
    <source>
        <dbReference type="ARBA" id="ARBA00022989"/>
    </source>
</evidence>
<feature type="region of interest" description="Disordered" evidence="5">
    <location>
        <begin position="1"/>
        <end position="31"/>
    </location>
</feature>
<dbReference type="AlphaFoldDB" id="A0A316TBE8"/>
<name>A0A316TBE8_9ACTN</name>
<feature type="transmembrane region" description="Helical" evidence="6">
    <location>
        <begin position="54"/>
        <end position="72"/>
    </location>
</feature>
<evidence type="ECO:0000259" key="7">
    <source>
        <dbReference type="Pfam" id="PF05154"/>
    </source>
</evidence>
<feature type="domain" description="TM2" evidence="7">
    <location>
        <begin position="50"/>
        <end position="101"/>
    </location>
</feature>
<dbReference type="InterPro" id="IPR007829">
    <property type="entry name" value="TM2"/>
</dbReference>
<reference evidence="8 9" key="1">
    <citation type="submission" date="2018-05" db="EMBL/GenBank/DDBJ databases">
        <title>Nocardioides silvaticus genome.</title>
        <authorList>
            <person name="Li C."/>
            <person name="Wang G."/>
        </authorList>
    </citation>
    <scope>NUCLEOTIDE SEQUENCE [LARGE SCALE GENOMIC DNA]</scope>
    <source>
        <strain evidence="8 9">CCTCC AB 2018079</strain>
    </source>
</reference>
<proteinExistence type="predicted"/>
<dbReference type="RefSeq" id="WP_109695873.1">
    <property type="nucleotide sequence ID" value="NZ_QGDD01000008.1"/>
</dbReference>
<keyword evidence="3 6" id="KW-1133">Transmembrane helix</keyword>
<gene>
    <name evidence="8" type="ORF">DJ010_16770</name>
</gene>
<feature type="compositionally biased region" description="Pro residues" evidence="5">
    <location>
        <begin position="7"/>
        <end position="29"/>
    </location>
</feature>
<dbReference type="Pfam" id="PF05154">
    <property type="entry name" value="TM2"/>
    <property type="match status" value="1"/>
</dbReference>
<keyword evidence="2 6" id="KW-0812">Transmembrane</keyword>
<keyword evidence="9" id="KW-1185">Reference proteome</keyword>
<evidence type="ECO:0000256" key="2">
    <source>
        <dbReference type="ARBA" id="ARBA00022692"/>
    </source>
</evidence>
<keyword evidence="4 6" id="KW-0472">Membrane</keyword>